<comment type="catalytic activity">
    <reaction evidence="15">
        <text>Ni(2+)(out) + ATP + H2O = Ni(2+)(in) + ADP + phosphate + H(+)</text>
        <dbReference type="Rhea" id="RHEA:15557"/>
        <dbReference type="ChEBI" id="CHEBI:15377"/>
        <dbReference type="ChEBI" id="CHEBI:15378"/>
        <dbReference type="ChEBI" id="CHEBI:30616"/>
        <dbReference type="ChEBI" id="CHEBI:43474"/>
        <dbReference type="ChEBI" id="CHEBI:49786"/>
        <dbReference type="ChEBI" id="CHEBI:456216"/>
        <dbReference type="EC" id="7.2.2.11"/>
    </reaction>
    <physiologicalReaction direction="left-to-right" evidence="15">
        <dbReference type="Rhea" id="RHEA:15558"/>
    </physiologicalReaction>
</comment>
<keyword evidence="8" id="KW-1278">Translocase</keyword>
<dbReference type="EC" id="7.2.2.11" evidence="13"/>
<dbReference type="InterPro" id="IPR050388">
    <property type="entry name" value="ABC_Ni/Peptide_Import"/>
</dbReference>
<evidence type="ECO:0000256" key="10">
    <source>
        <dbReference type="ARBA" id="ARBA00023112"/>
    </source>
</evidence>
<evidence type="ECO:0000256" key="5">
    <source>
        <dbReference type="ARBA" id="ARBA00022596"/>
    </source>
</evidence>
<dbReference type="InterPro" id="IPR003593">
    <property type="entry name" value="AAA+_ATPase"/>
</dbReference>
<dbReference type="SUPFAM" id="SSF52540">
    <property type="entry name" value="P-loop containing nucleoside triphosphate hydrolases"/>
    <property type="match status" value="1"/>
</dbReference>
<dbReference type="PANTHER" id="PTHR43297">
    <property type="entry name" value="OLIGOPEPTIDE TRANSPORT ATP-BINDING PROTEIN APPD"/>
    <property type="match status" value="1"/>
</dbReference>
<evidence type="ECO:0000313" key="17">
    <source>
        <dbReference type="EMBL" id="XAH75776.1"/>
    </source>
</evidence>
<dbReference type="CDD" id="cd03257">
    <property type="entry name" value="ABC_NikE_OppD_transporters"/>
    <property type="match status" value="1"/>
</dbReference>
<sequence length="265" mass="29479">MERIPVLNVENLSVSFSQYMGVFRKKQIQTIKDLNVRLYQGEIVAVVGASGSGKSLLAHAILGILPYNASMGGRISYCGELLTQERVEKLRGKEIALVPQNVSYLDPLMKVGPQIRKNAKDKLSKERTLNTLKRYGLTEETERLYPFELSGGMARRVLISTAVQERPKLVIADEPTPGLDAASAKRVMGHFREIADDNAAVLLITHDLELAIETADRIVVFYAGTTLEEVRASDLAEGSKLYHPYTRALWQAMPRNGMHVEEAKL</sequence>
<keyword evidence="7 17" id="KW-0067">ATP-binding</keyword>
<dbReference type="InterPro" id="IPR017871">
    <property type="entry name" value="ABC_transporter-like_CS"/>
</dbReference>
<evidence type="ECO:0000256" key="15">
    <source>
        <dbReference type="ARBA" id="ARBA00048610"/>
    </source>
</evidence>
<dbReference type="Gene3D" id="3.40.50.300">
    <property type="entry name" value="P-loop containing nucleotide triphosphate hydrolases"/>
    <property type="match status" value="1"/>
</dbReference>
<evidence type="ECO:0000313" key="18">
    <source>
        <dbReference type="Proteomes" id="UP001451571"/>
    </source>
</evidence>
<feature type="domain" description="ABC transporter" evidence="16">
    <location>
        <begin position="7"/>
        <end position="248"/>
    </location>
</feature>
<dbReference type="InterPro" id="IPR027417">
    <property type="entry name" value="P-loop_NTPase"/>
</dbReference>
<name>A0ABZ3EZT3_9FIRM</name>
<dbReference type="InterPro" id="IPR003439">
    <property type="entry name" value="ABC_transporter-like_ATP-bd"/>
</dbReference>
<evidence type="ECO:0000256" key="13">
    <source>
        <dbReference type="ARBA" id="ARBA00039098"/>
    </source>
</evidence>
<accession>A0ABZ3EZT3</accession>
<evidence type="ECO:0000259" key="16">
    <source>
        <dbReference type="PROSITE" id="PS50893"/>
    </source>
</evidence>
<dbReference type="GO" id="GO:0005524">
    <property type="term" value="F:ATP binding"/>
    <property type="evidence" value="ECO:0007669"/>
    <property type="project" value="UniProtKB-KW"/>
</dbReference>
<evidence type="ECO:0000256" key="2">
    <source>
        <dbReference type="ARBA" id="ARBA00005417"/>
    </source>
</evidence>
<dbReference type="EMBL" id="CP146256">
    <property type="protein sequence ID" value="XAH75776.1"/>
    <property type="molecule type" value="Genomic_DNA"/>
</dbReference>
<keyword evidence="11" id="KW-0472">Membrane</keyword>
<comment type="similarity">
    <text evidence="2">Belongs to the ABC transporter superfamily.</text>
</comment>
<evidence type="ECO:0000256" key="3">
    <source>
        <dbReference type="ARBA" id="ARBA00022448"/>
    </source>
</evidence>
<evidence type="ECO:0000256" key="8">
    <source>
        <dbReference type="ARBA" id="ARBA00022967"/>
    </source>
</evidence>
<keyword evidence="18" id="KW-1185">Reference proteome</keyword>
<keyword evidence="9" id="KW-0406">Ion transport</keyword>
<evidence type="ECO:0000256" key="12">
    <source>
        <dbReference type="ARBA" id="ARBA00038669"/>
    </source>
</evidence>
<dbReference type="PANTHER" id="PTHR43297:SF13">
    <property type="entry name" value="NICKEL ABC TRANSPORTER, ATP-BINDING PROTEIN"/>
    <property type="match status" value="1"/>
</dbReference>
<dbReference type="Proteomes" id="UP001451571">
    <property type="component" value="Chromosome"/>
</dbReference>
<dbReference type="Pfam" id="PF00005">
    <property type="entry name" value="ABC_tran"/>
    <property type="match status" value="1"/>
</dbReference>
<keyword evidence="6" id="KW-0547">Nucleotide-binding</keyword>
<dbReference type="PROSITE" id="PS50893">
    <property type="entry name" value="ABC_TRANSPORTER_2"/>
    <property type="match status" value="1"/>
</dbReference>
<evidence type="ECO:0000256" key="9">
    <source>
        <dbReference type="ARBA" id="ARBA00023065"/>
    </source>
</evidence>
<keyword evidence="5" id="KW-0533">Nickel</keyword>
<comment type="subcellular location">
    <subcellularLocation>
        <location evidence="1">Cell membrane</location>
        <topology evidence="1">Peripheral membrane protein</topology>
    </subcellularLocation>
</comment>
<protein>
    <recommendedName>
        <fullName evidence="14">Nickel import system ATP-binding protein NikD</fullName>
        <ecNumber evidence="13">7.2.2.11</ecNumber>
    </recommendedName>
</protein>
<keyword evidence="4" id="KW-1003">Cell membrane</keyword>
<evidence type="ECO:0000256" key="11">
    <source>
        <dbReference type="ARBA" id="ARBA00023136"/>
    </source>
</evidence>
<evidence type="ECO:0000256" key="6">
    <source>
        <dbReference type="ARBA" id="ARBA00022741"/>
    </source>
</evidence>
<dbReference type="RefSeq" id="WP_342759349.1">
    <property type="nucleotide sequence ID" value="NZ_CP146256.1"/>
</dbReference>
<evidence type="ECO:0000256" key="14">
    <source>
        <dbReference type="ARBA" id="ARBA00044143"/>
    </source>
</evidence>
<reference evidence="17 18" key="1">
    <citation type="submission" date="2024-02" db="EMBL/GenBank/DDBJ databases">
        <title>Bacterial strain from lacustrine sediment.</title>
        <authorList>
            <person name="Petit C."/>
            <person name="Fadhlaoui K."/>
        </authorList>
    </citation>
    <scope>NUCLEOTIDE SEQUENCE [LARGE SCALE GENOMIC DNA]</scope>
    <source>
        <strain evidence="17 18">IPX-CK</strain>
    </source>
</reference>
<keyword evidence="10" id="KW-0921">Nickel transport</keyword>
<evidence type="ECO:0000256" key="7">
    <source>
        <dbReference type="ARBA" id="ARBA00022840"/>
    </source>
</evidence>
<keyword evidence="3" id="KW-0813">Transport</keyword>
<comment type="subunit">
    <text evidence="12">The complex is composed of two ATP-binding proteins (NikD and NikE), two transmembrane proteins (NikB and NikC) and a solute-binding protein (NikA).</text>
</comment>
<proteinExistence type="inferred from homology"/>
<organism evidence="17 18">
    <name type="scientific">Kineothrix sedimenti</name>
    <dbReference type="NCBI Taxonomy" id="3123317"/>
    <lineage>
        <taxon>Bacteria</taxon>
        <taxon>Bacillati</taxon>
        <taxon>Bacillota</taxon>
        <taxon>Clostridia</taxon>
        <taxon>Lachnospirales</taxon>
        <taxon>Lachnospiraceae</taxon>
        <taxon>Kineothrix</taxon>
    </lineage>
</organism>
<dbReference type="SMART" id="SM00382">
    <property type="entry name" value="AAA"/>
    <property type="match status" value="1"/>
</dbReference>
<evidence type="ECO:0000256" key="1">
    <source>
        <dbReference type="ARBA" id="ARBA00004202"/>
    </source>
</evidence>
<evidence type="ECO:0000256" key="4">
    <source>
        <dbReference type="ARBA" id="ARBA00022475"/>
    </source>
</evidence>
<dbReference type="PROSITE" id="PS00211">
    <property type="entry name" value="ABC_TRANSPORTER_1"/>
    <property type="match status" value="1"/>
</dbReference>
<gene>
    <name evidence="17" type="ORF">V6984_08500</name>
</gene>